<comment type="similarity">
    <text evidence="7">Belongs to the eukaryotic-type primase large subunit family.</text>
</comment>
<feature type="domain" description="DNA primase large subunit C-terminal" evidence="8">
    <location>
        <begin position="234"/>
        <end position="322"/>
    </location>
</feature>
<dbReference type="GO" id="GO:1990077">
    <property type="term" value="C:primosome complex"/>
    <property type="evidence" value="ECO:0007669"/>
    <property type="project" value="UniProtKB-KW"/>
</dbReference>
<organism evidence="9">
    <name type="scientific">Caldiarchaeum subterraneum</name>
    <dbReference type="NCBI Taxonomy" id="311458"/>
    <lineage>
        <taxon>Archaea</taxon>
        <taxon>Nitrososphaerota</taxon>
        <taxon>Candidatus Caldarchaeales</taxon>
        <taxon>Candidatus Caldarchaeaceae</taxon>
        <taxon>Candidatus Caldarchaeum</taxon>
    </lineage>
</organism>
<keyword evidence="6 7" id="KW-0411">Iron-sulfur</keyword>
<keyword evidence="2 7" id="KW-0639">Primosome</keyword>
<feature type="binding site" evidence="7">
    <location>
        <position position="328"/>
    </location>
    <ligand>
        <name>[4Fe-4S] cluster</name>
        <dbReference type="ChEBI" id="CHEBI:49883"/>
    </ligand>
</feature>
<protein>
    <recommendedName>
        <fullName evidence="7">DNA primase large subunit PriL</fullName>
    </recommendedName>
</protein>
<evidence type="ECO:0000259" key="8">
    <source>
        <dbReference type="Pfam" id="PF04104"/>
    </source>
</evidence>
<dbReference type="CDD" id="cd06560">
    <property type="entry name" value="PriL"/>
    <property type="match status" value="1"/>
</dbReference>
<dbReference type="Pfam" id="PF04104">
    <property type="entry name" value="DNA_primase_lrg"/>
    <property type="match status" value="1"/>
</dbReference>
<evidence type="ECO:0000256" key="2">
    <source>
        <dbReference type="ARBA" id="ARBA00022515"/>
    </source>
</evidence>
<evidence type="ECO:0000256" key="1">
    <source>
        <dbReference type="ARBA" id="ARBA00022485"/>
    </source>
</evidence>
<name>A0A7J3VSG7_CALS0</name>
<comment type="function">
    <text evidence="7">Regulatory subunit of DNA primase, an RNA polymerase that catalyzes the synthesis of short RNA molecules used as primers for DNA polymerase during DNA replication. Stabilizes and modulates the activity of the small subunit, increasing the rate of DNA synthesis, and conferring RNA synthesis capability. The DNA polymerase activity may enable DNA primase to also catalyze primer extension after primer synthesis. May also play a role in DNA repair.</text>
</comment>
<keyword evidence="5 7" id="KW-0408">Iron</keyword>
<gene>
    <name evidence="7" type="primary">priL</name>
    <name evidence="9" type="ORF">ENM31_02440</name>
</gene>
<sequence>MKGLAEDEYVVEAFLSKFPFLKEIREYVASLNLRLEDFADARVLVETAVKRVEEALSKGPGRMLIADLPSDVEILSHPLAMALVAMLDSVVAKRRFAAHEAERYAHMIKNVREGQKQVIHYVMSKVLGMNVRLGNHPHEFWVHFPDYLKLSVNLNEPRFKLVNRLVEKGYVGVSRPEAITLSKNGLEMLIYERLNKVGRVEPPEFLKEHVSRLTKALESFTFSDKVPSVRLGPENWPPCMNVLRTRLQAGEPISHFANFTLAAFMLKIGVGVEEVVAVYSQRGDFDPRIARYQVEHIAGLKGSRTKYSVPRCATIQAHGLCIEEGRLCGGVKSPMQFYSRKARAVGGLRKVEDSQPASDGS</sequence>
<dbReference type="GO" id="GO:0006270">
    <property type="term" value="P:DNA replication initiation"/>
    <property type="evidence" value="ECO:0007669"/>
    <property type="project" value="TreeGrafter"/>
</dbReference>
<evidence type="ECO:0000256" key="5">
    <source>
        <dbReference type="ARBA" id="ARBA00023004"/>
    </source>
</evidence>
<evidence type="ECO:0000313" key="9">
    <source>
        <dbReference type="EMBL" id="HHM44141.1"/>
    </source>
</evidence>
<dbReference type="GO" id="GO:0046872">
    <property type="term" value="F:metal ion binding"/>
    <property type="evidence" value="ECO:0007669"/>
    <property type="project" value="UniProtKB-KW"/>
</dbReference>
<keyword evidence="4 7" id="KW-0479">Metal-binding</keyword>
<dbReference type="GO" id="GO:0006269">
    <property type="term" value="P:DNA replication, synthesis of primer"/>
    <property type="evidence" value="ECO:0007669"/>
    <property type="project" value="UniProtKB-UniRule"/>
</dbReference>
<comment type="cofactor">
    <cofactor evidence="7">
        <name>[4Fe-4S] cluster</name>
        <dbReference type="ChEBI" id="CHEBI:49883"/>
    </cofactor>
    <text evidence="7">Binds 1 [4Fe-4S] cluster.</text>
</comment>
<evidence type="ECO:0000256" key="3">
    <source>
        <dbReference type="ARBA" id="ARBA00022705"/>
    </source>
</evidence>
<dbReference type="InterPro" id="IPR023642">
    <property type="entry name" value="DNA_primase_lsu_PriL"/>
</dbReference>
<reference evidence="9" key="1">
    <citation type="journal article" date="2020" name="mSystems">
        <title>Genome- and Community-Level Interaction Insights into Carbon Utilization and Element Cycling Functions of Hydrothermarchaeota in Hydrothermal Sediment.</title>
        <authorList>
            <person name="Zhou Z."/>
            <person name="Liu Y."/>
            <person name="Xu W."/>
            <person name="Pan J."/>
            <person name="Luo Z.H."/>
            <person name="Li M."/>
        </authorList>
    </citation>
    <scope>NUCLEOTIDE SEQUENCE [LARGE SCALE GENOMIC DNA]</scope>
    <source>
        <strain evidence="9">SpSt-1074</strain>
    </source>
</reference>
<dbReference type="AlphaFoldDB" id="A0A7J3VSG7"/>
<accession>A0A7J3VSG7</accession>
<proteinExistence type="inferred from homology"/>
<dbReference type="HAMAP" id="MF_00701">
    <property type="entry name" value="DNA_primase_lrg_arc"/>
    <property type="match status" value="1"/>
</dbReference>
<dbReference type="InterPro" id="IPR007238">
    <property type="entry name" value="DNA_primase_lsu_euk/arc"/>
</dbReference>
<comment type="subunit">
    <text evidence="7">Heterodimer of a small subunit (PriS) and a large subunit (PriL).</text>
</comment>
<comment type="caution">
    <text evidence="9">The sequence shown here is derived from an EMBL/GenBank/DDBJ whole genome shotgun (WGS) entry which is preliminary data.</text>
</comment>
<dbReference type="Pfam" id="PF26466">
    <property type="entry name" value="DNA_primase_lrg_N"/>
    <property type="match status" value="1"/>
</dbReference>
<dbReference type="GO" id="GO:0051539">
    <property type="term" value="F:4 iron, 4 sulfur cluster binding"/>
    <property type="evidence" value="ECO:0007669"/>
    <property type="project" value="UniProtKB-UniRule"/>
</dbReference>
<dbReference type="SUPFAM" id="SSF140914">
    <property type="entry name" value="PriB N-terminal domain-like"/>
    <property type="match status" value="1"/>
</dbReference>
<evidence type="ECO:0000256" key="6">
    <source>
        <dbReference type="ARBA" id="ARBA00023014"/>
    </source>
</evidence>
<feature type="binding site" evidence="7">
    <location>
        <position position="239"/>
    </location>
    <ligand>
        <name>[4Fe-4S] cluster</name>
        <dbReference type="ChEBI" id="CHEBI:49883"/>
    </ligand>
</feature>
<feature type="binding site" evidence="7">
    <location>
        <position position="312"/>
    </location>
    <ligand>
        <name>[4Fe-4S] cluster</name>
        <dbReference type="ChEBI" id="CHEBI:49883"/>
    </ligand>
</feature>
<dbReference type="InterPro" id="IPR058560">
    <property type="entry name" value="DNA_primase_C"/>
</dbReference>
<feature type="binding site" evidence="7">
    <location>
        <position position="321"/>
    </location>
    <ligand>
        <name>[4Fe-4S] cluster</name>
        <dbReference type="ChEBI" id="CHEBI:49883"/>
    </ligand>
</feature>
<dbReference type="PANTHER" id="PTHR10537:SF3">
    <property type="entry name" value="DNA PRIMASE LARGE SUBUNIT"/>
    <property type="match status" value="1"/>
</dbReference>
<keyword evidence="1 7" id="KW-0004">4Fe-4S</keyword>
<dbReference type="PANTHER" id="PTHR10537">
    <property type="entry name" value="DNA PRIMASE LARGE SUBUNIT"/>
    <property type="match status" value="1"/>
</dbReference>
<dbReference type="EMBL" id="DRXH01000081">
    <property type="protein sequence ID" value="HHM44141.1"/>
    <property type="molecule type" value="Genomic_DNA"/>
</dbReference>
<dbReference type="GO" id="GO:0003899">
    <property type="term" value="F:DNA-directed RNA polymerase activity"/>
    <property type="evidence" value="ECO:0007669"/>
    <property type="project" value="InterPro"/>
</dbReference>
<evidence type="ECO:0000256" key="7">
    <source>
        <dbReference type="HAMAP-Rule" id="MF_00701"/>
    </source>
</evidence>
<evidence type="ECO:0000256" key="4">
    <source>
        <dbReference type="ARBA" id="ARBA00022723"/>
    </source>
</evidence>
<keyword evidence="3 7" id="KW-0235">DNA replication</keyword>